<evidence type="ECO:0000313" key="2">
    <source>
        <dbReference type="Proteomes" id="UP000479756"/>
    </source>
</evidence>
<sequence>MTSSGDIRSGVRFNVREFTRTARGNHRDELHLDEFASAPLSDESLHAVRYLGRLESATMEHLRNLLVTATHKDARVTAFLVTWAFEKFWIADALDAVLEANGQPRAQAIEEGRTRTAHADARDRRGPIRRAVSAIRQGVPIIAVHMTTGLIDEWITRTAYERLSAVSKSPALAATIQLILDVKERHARFFDDEARRRLSESPRAVKLTRTELLHAVWPIGAVDRADSDRSFFERFVFGGSEGADRAALIGTRVAALPGMDARIGSTVAQRLLP</sequence>
<dbReference type="InterPro" id="IPR009078">
    <property type="entry name" value="Ferritin-like_SF"/>
</dbReference>
<name>A0A7C9TQF0_9MICO</name>
<dbReference type="InterPro" id="IPR012348">
    <property type="entry name" value="RNR-like"/>
</dbReference>
<dbReference type="AlphaFoldDB" id="A0A7C9TQF0"/>
<dbReference type="EMBL" id="JAAGWZ010000002">
    <property type="protein sequence ID" value="NEM91416.1"/>
    <property type="molecule type" value="Genomic_DNA"/>
</dbReference>
<organism evidence="1 2">
    <name type="scientific">Galbitalea soli</name>
    <dbReference type="NCBI Taxonomy" id="1268042"/>
    <lineage>
        <taxon>Bacteria</taxon>
        <taxon>Bacillati</taxon>
        <taxon>Actinomycetota</taxon>
        <taxon>Actinomycetes</taxon>
        <taxon>Micrococcales</taxon>
        <taxon>Microbacteriaceae</taxon>
        <taxon>Galbitalea</taxon>
    </lineage>
</organism>
<dbReference type="RefSeq" id="WP_163473120.1">
    <property type="nucleotide sequence ID" value="NZ_JAAGWZ010000002.1"/>
</dbReference>
<reference evidence="1 2" key="1">
    <citation type="journal article" date="2014" name="Int. J. Syst. Evol. Microbiol.">
        <title>Description of Galbitalea soli gen. nov., sp. nov., and Frondihabitans sucicola sp. nov.</title>
        <authorList>
            <person name="Kim S.J."/>
            <person name="Lim J.M."/>
            <person name="Ahn J.H."/>
            <person name="Weon H.Y."/>
            <person name="Hamada M."/>
            <person name="Suzuki K."/>
            <person name="Ahn T.Y."/>
            <person name="Kwon S.W."/>
        </authorList>
    </citation>
    <scope>NUCLEOTIDE SEQUENCE [LARGE SCALE GENOMIC DNA]</scope>
    <source>
        <strain evidence="1 2">NBRC 108727</strain>
    </source>
</reference>
<proteinExistence type="predicted"/>
<keyword evidence="2" id="KW-1185">Reference proteome</keyword>
<gene>
    <name evidence="1" type="ORF">G3T37_08600</name>
</gene>
<dbReference type="GO" id="GO:0016491">
    <property type="term" value="F:oxidoreductase activity"/>
    <property type="evidence" value="ECO:0007669"/>
    <property type="project" value="InterPro"/>
</dbReference>
<protein>
    <submittedName>
        <fullName evidence="1">Uncharacterized protein</fullName>
    </submittedName>
</protein>
<accession>A0A7C9TQF0</accession>
<comment type="caution">
    <text evidence="1">The sequence shown here is derived from an EMBL/GenBank/DDBJ whole genome shotgun (WGS) entry which is preliminary data.</text>
</comment>
<evidence type="ECO:0000313" key="1">
    <source>
        <dbReference type="EMBL" id="NEM91416.1"/>
    </source>
</evidence>
<dbReference type="SUPFAM" id="SSF47240">
    <property type="entry name" value="Ferritin-like"/>
    <property type="match status" value="1"/>
</dbReference>
<dbReference type="Gene3D" id="1.10.620.20">
    <property type="entry name" value="Ribonucleotide Reductase, subunit A"/>
    <property type="match status" value="1"/>
</dbReference>
<dbReference type="Proteomes" id="UP000479756">
    <property type="component" value="Unassembled WGS sequence"/>
</dbReference>